<sequence>MHEDTPFEELPEYWRRVIRKLRREGIQLRIERNECRRQLSELTDRLLAGE</sequence>
<evidence type="ECO:0000313" key="1">
    <source>
        <dbReference type="EMBL" id="SIA56216.1"/>
    </source>
</evidence>
<accession>A0AB38CVQ4</accession>
<evidence type="ECO:0000313" key="2">
    <source>
        <dbReference type="Proteomes" id="UP000185210"/>
    </source>
</evidence>
<gene>
    <name evidence="1" type="ORF">SAMEA2070301_01462</name>
</gene>
<comment type="caution">
    <text evidence="1">The sequence shown here is derived from an EMBL/GenBank/DDBJ whole genome shotgun (WGS) entry which is preliminary data.</text>
</comment>
<protein>
    <submittedName>
        <fullName evidence="1">Uncharacterized protein</fullName>
    </submittedName>
</protein>
<dbReference type="AlphaFoldDB" id="A0AB38CVQ4"/>
<reference evidence="1 2" key="1">
    <citation type="submission" date="2016-11" db="EMBL/GenBank/DDBJ databases">
        <authorList>
            <consortium name="Pathogen Informatics"/>
        </authorList>
    </citation>
    <scope>NUCLEOTIDE SEQUENCE [LARGE SCALE GENOMIC DNA]</scope>
    <source>
        <strain evidence="1 2">104</strain>
    </source>
</reference>
<organism evidence="1 2">
    <name type="scientific">Mycobacteroides abscessus subsp. abscessus</name>
    <dbReference type="NCBI Taxonomy" id="1185650"/>
    <lineage>
        <taxon>Bacteria</taxon>
        <taxon>Bacillati</taxon>
        <taxon>Actinomycetota</taxon>
        <taxon>Actinomycetes</taxon>
        <taxon>Mycobacteriales</taxon>
        <taxon>Mycobacteriaceae</taxon>
        <taxon>Mycobacteroides</taxon>
        <taxon>Mycobacteroides abscessus</taxon>
    </lineage>
</organism>
<proteinExistence type="predicted"/>
<dbReference type="Proteomes" id="UP000185210">
    <property type="component" value="Unassembled WGS sequence"/>
</dbReference>
<dbReference type="EMBL" id="FSHM01000002">
    <property type="protein sequence ID" value="SIA56216.1"/>
    <property type="molecule type" value="Genomic_DNA"/>
</dbReference>
<dbReference type="RefSeq" id="WP_016891580.1">
    <property type="nucleotide sequence ID" value="NZ_CAACXP010000011.1"/>
</dbReference>
<name>A0AB38CVQ4_9MYCO</name>